<gene>
    <name evidence="2" type="ORF">GCM10020366_54450</name>
</gene>
<keyword evidence="1" id="KW-1133">Transmembrane helix</keyword>
<evidence type="ECO:0000256" key="1">
    <source>
        <dbReference type="SAM" id="Phobius"/>
    </source>
</evidence>
<evidence type="ECO:0000313" key="2">
    <source>
        <dbReference type="EMBL" id="GAA3363258.1"/>
    </source>
</evidence>
<sequence length="112" mass="11426">MSGSDELVTAEDAVAALTAELREGQVFGPAVQQDGTTLLPVVQVRRGGGVSGRRKNRSGGGGTIAKPVGAWAVTAQGAVWHPAVDVNRIVLGGQVALTAVAVALAVAFRRKR</sequence>
<comment type="caution">
    <text evidence="2">The sequence shown here is derived from an EMBL/GenBank/DDBJ whole genome shotgun (WGS) entry which is preliminary data.</text>
</comment>
<dbReference type="RefSeq" id="WP_224969057.1">
    <property type="nucleotide sequence ID" value="NZ_BAAAYK010000038.1"/>
</dbReference>
<keyword evidence="3" id="KW-1185">Reference proteome</keyword>
<dbReference type="Proteomes" id="UP001500483">
    <property type="component" value="Unassembled WGS sequence"/>
</dbReference>
<protein>
    <recommendedName>
        <fullName evidence="4">Sporulation protein</fullName>
    </recommendedName>
</protein>
<evidence type="ECO:0008006" key="4">
    <source>
        <dbReference type="Google" id="ProtNLM"/>
    </source>
</evidence>
<accession>A0ABP6RYC1</accession>
<organism evidence="2 3">
    <name type="scientific">Saccharopolyspora gregorii</name>
    <dbReference type="NCBI Taxonomy" id="33914"/>
    <lineage>
        <taxon>Bacteria</taxon>
        <taxon>Bacillati</taxon>
        <taxon>Actinomycetota</taxon>
        <taxon>Actinomycetes</taxon>
        <taxon>Pseudonocardiales</taxon>
        <taxon>Pseudonocardiaceae</taxon>
        <taxon>Saccharopolyspora</taxon>
    </lineage>
</organism>
<keyword evidence="1" id="KW-0812">Transmembrane</keyword>
<name>A0ABP6RYC1_9PSEU</name>
<keyword evidence="1" id="KW-0472">Membrane</keyword>
<feature type="transmembrane region" description="Helical" evidence="1">
    <location>
        <begin position="89"/>
        <end position="108"/>
    </location>
</feature>
<reference evidence="3" key="1">
    <citation type="journal article" date="2019" name="Int. J. Syst. Evol. Microbiol.">
        <title>The Global Catalogue of Microorganisms (GCM) 10K type strain sequencing project: providing services to taxonomists for standard genome sequencing and annotation.</title>
        <authorList>
            <consortium name="The Broad Institute Genomics Platform"/>
            <consortium name="The Broad Institute Genome Sequencing Center for Infectious Disease"/>
            <person name="Wu L."/>
            <person name="Ma J."/>
        </authorList>
    </citation>
    <scope>NUCLEOTIDE SEQUENCE [LARGE SCALE GENOMIC DNA]</scope>
    <source>
        <strain evidence="3">JCM 9687</strain>
    </source>
</reference>
<dbReference type="EMBL" id="BAAAYK010000038">
    <property type="protein sequence ID" value="GAA3363258.1"/>
    <property type="molecule type" value="Genomic_DNA"/>
</dbReference>
<proteinExistence type="predicted"/>
<evidence type="ECO:0000313" key="3">
    <source>
        <dbReference type="Proteomes" id="UP001500483"/>
    </source>
</evidence>